<feature type="coiled-coil region" evidence="7">
    <location>
        <begin position="382"/>
        <end position="409"/>
    </location>
</feature>
<keyword evidence="5" id="KW-1015">Disulfide bond</keyword>
<dbReference type="EMBL" id="CP073100">
    <property type="protein sequence ID" value="QUE50927.1"/>
    <property type="molecule type" value="Genomic_DNA"/>
</dbReference>
<dbReference type="AlphaFoldDB" id="A0A975IZ50"/>
<dbReference type="InterPro" id="IPR011444">
    <property type="entry name" value="DUF1549"/>
</dbReference>
<dbReference type="Pfam" id="PF07635">
    <property type="entry name" value="PSCyt1"/>
    <property type="match status" value="1"/>
</dbReference>
<reference evidence="11" key="1">
    <citation type="submission" date="2021-04" db="EMBL/GenBank/DDBJ databases">
        <title>Luteolibacter sp. 32A isolated from the skin of an Anderson's salamander (Ambystoma andersonii).</title>
        <authorList>
            <person name="Spergser J."/>
            <person name="Busse H.-J."/>
        </authorList>
    </citation>
    <scope>NUCLEOTIDE SEQUENCE</scope>
    <source>
        <strain evidence="11">32A</strain>
    </source>
</reference>
<dbReference type="GO" id="GO:0009055">
    <property type="term" value="F:electron transfer activity"/>
    <property type="evidence" value="ECO:0007669"/>
    <property type="project" value="InterPro"/>
</dbReference>
<evidence type="ECO:0000256" key="5">
    <source>
        <dbReference type="ARBA" id="ARBA00023157"/>
    </source>
</evidence>
<feature type="compositionally biased region" description="Basic and acidic residues" evidence="8">
    <location>
        <begin position="435"/>
        <end position="451"/>
    </location>
</feature>
<dbReference type="GO" id="GO:0020037">
    <property type="term" value="F:heme binding"/>
    <property type="evidence" value="ECO:0007669"/>
    <property type="project" value="InterPro"/>
</dbReference>
<feature type="region of interest" description="Disordered" evidence="8">
    <location>
        <begin position="435"/>
        <end position="455"/>
    </location>
</feature>
<feature type="signal peptide" evidence="9">
    <location>
        <begin position="1"/>
        <end position="23"/>
    </location>
</feature>
<dbReference type="Pfam" id="PF13385">
    <property type="entry name" value="Laminin_G_3"/>
    <property type="match status" value="1"/>
</dbReference>
<dbReference type="PANTHER" id="PTHR35889">
    <property type="entry name" value="CYCLOINULO-OLIGOSACCHARIDE FRUCTANOTRANSFERASE-RELATED"/>
    <property type="match status" value="1"/>
</dbReference>
<feature type="chain" id="PRO_5037653462" evidence="9">
    <location>
        <begin position="24"/>
        <end position="1046"/>
    </location>
</feature>
<dbReference type="SUPFAM" id="SSF49899">
    <property type="entry name" value="Concanavalin A-like lectins/glucanases"/>
    <property type="match status" value="1"/>
</dbReference>
<sequence>MPRSFHPIALAPGLLAGAMLADAAEPVPTYNKDIRPIFSDKCIQCHGPDSAGRKGDLRLDRREDALAAKAFVPGNPAASHLIQRIHEKDPKEVMPPPESPRQLNDHERDLLARWIAGGAVYEKHWSFSPLPASIAVPTPKDAAWPKEDLDRFIAARLDQESLTPSTPASPERWLRRVTFDLTGLPVTRAELDAFLADKENGARERAVERLLASPHYGEKMAVDWLDVARYADSYGYQSDLDTNAWPYRDWVIDALNRNLSWDQFITWQLAGDLLPSPTREQRIATTFNRVHRKTQEGGSVEEEFRQEGVSDRVHTVGTAFLGLTMECTRCHDHKYDPLTQHDYYSLGAFFNSIDEWGLLHGNGSIQPNPSLLLTTVTQDNAIAAQTAAITQAEAALAKQRAEKEAAFQAWLAAPSGPTVDLMVSCDLDALDRNNLDNTADPKKPATTDPKNKLVPGHRGQALSFTGDDPLNLGNPGITNREDPVSMAFWLKPGPVSKRQVVFHNCAGYDPGYNGFELLLEDGRLRWQVSREWPGNCISVRSQPIVPSGQWTHVVVTYDGSSRAAGLKVFLNGQAAPLDTVRDHLSKNSGSGSGFAFGERVRDSGLRDGAVDDIRLYKRAITPFEVEALAEDKSLSDQIAGQPKDDAGLAKLRDFYFSAIDPDLRKATADLEGLRSALRKTLDGVKELPVMEEMKEARPAYILSRGTYDAPQGDALPRETPAALPPMSADLPRNRLGLARWLTQPDHPLTARVQVNRVWQHFFGRGLVATSENFGAQGELPSHPELLDWLARDFIAHGWDMKRLCRQIVLSATYSQDSKTSRPLRERDPSNVLLARGPAKRLPAEELRDQALALSGLMQATIGGPSVKPYLPDAATWRALNNFLPEYKRDAAPAIYRRSLYTFWRRTAPPPGMLAFDSPGREVCVVKRQQTNTPLQPLVMLNDPQFVEASRALAIRMMKEGGGDPAARAAWVFRETLDRQPDARESKLLDELYASQLETFQADPKQAEAYLKVGDLKAPADLPAPELAASAALANAVLNLDEAITLR</sequence>
<dbReference type="InterPro" id="IPR013320">
    <property type="entry name" value="ConA-like_dom_sf"/>
</dbReference>
<dbReference type="SMART" id="SM00560">
    <property type="entry name" value="LamGL"/>
    <property type="match status" value="1"/>
</dbReference>
<evidence type="ECO:0000256" key="9">
    <source>
        <dbReference type="SAM" id="SignalP"/>
    </source>
</evidence>
<dbReference type="InterPro" id="IPR036909">
    <property type="entry name" value="Cyt_c-like_dom_sf"/>
</dbReference>
<dbReference type="PANTHER" id="PTHR35889:SF3">
    <property type="entry name" value="F-BOX DOMAIN-CONTAINING PROTEIN"/>
    <property type="match status" value="1"/>
</dbReference>
<evidence type="ECO:0000256" key="2">
    <source>
        <dbReference type="ARBA" id="ARBA00022723"/>
    </source>
</evidence>
<dbReference type="Pfam" id="PF07583">
    <property type="entry name" value="PSCyt2"/>
    <property type="match status" value="1"/>
</dbReference>
<name>A0A975IZ50_9BACT</name>
<feature type="domain" description="Cytochrome c" evidence="10">
    <location>
        <begin position="21"/>
        <end position="119"/>
    </location>
</feature>
<evidence type="ECO:0000256" key="6">
    <source>
        <dbReference type="PROSITE-ProRule" id="PRU00433"/>
    </source>
</evidence>
<dbReference type="RefSeq" id="WP_211631066.1">
    <property type="nucleotide sequence ID" value="NZ_CP073100.1"/>
</dbReference>
<keyword evidence="1 6" id="KW-0349">Heme</keyword>
<dbReference type="Proteomes" id="UP000676169">
    <property type="component" value="Chromosome"/>
</dbReference>
<evidence type="ECO:0000313" key="12">
    <source>
        <dbReference type="Proteomes" id="UP000676169"/>
    </source>
</evidence>
<dbReference type="Gene3D" id="2.60.120.200">
    <property type="match status" value="1"/>
</dbReference>
<dbReference type="InterPro" id="IPR022655">
    <property type="entry name" value="DUF1553"/>
</dbReference>
<keyword evidence="3 9" id="KW-0732">Signal</keyword>
<gene>
    <name evidence="11" type="ORF">KBB96_18965</name>
</gene>
<organism evidence="11 12">
    <name type="scientific">Luteolibacter ambystomatis</name>
    <dbReference type="NCBI Taxonomy" id="2824561"/>
    <lineage>
        <taxon>Bacteria</taxon>
        <taxon>Pseudomonadati</taxon>
        <taxon>Verrucomicrobiota</taxon>
        <taxon>Verrucomicrobiia</taxon>
        <taxon>Verrucomicrobiales</taxon>
        <taxon>Verrucomicrobiaceae</taxon>
        <taxon>Luteolibacter</taxon>
    </lineage>
</organism>
<dbReference type="KEGG" id="lamb:KBB96_18965"/>
<evidence type="ECO:0000256" key="8">
    <source>
        <dbReference type="SAM" id="MobiDB-lite"/>
    </source>
</evidence>
<proteinExistence type="predicted"/>
<dbReference type="SUPFAM" id="SSF46626">
    <property type="entry name" value="Cytochrome c"/>
    <property type="match status" value="1"/>
</dbReference>
<evidence type="ECO:0000256" key="3">
    <source>
        <dbReference type="ARBA" id="ARBA00022729"/>
    </source>
</evidence>
<accession>A0A975IZ50</accession>
<dbReference type="InterPro" id="IPR009056">
    <property type="entry name" value="Cyt_c-like_dom"/>
</dbReference>
<keyword evidence="2 6" id="KW-0479">Metal-binding</keyword>
<dbReference type="Pfam" id="PF07587">
    <property type="entry name" value="PSD1"/>
    <property type="match status" value="1"/>
</dbReference>
<evidence type="ECO:0000313" key="11">
    <source>
        <dbReference type="EMBL" id="QUE50927.1"/>
    </source>
</evidence>
<evidence type="ECO:0000256" key="1">
    <source>
        <dbReference type="ARBA" id="ARBA00022617"/>
    </source>
</evidence>
<keyword evidence="12" id="KW-1185">Reference proteome</keyword>
<dbReference type="Gene3D" id="1.10.760.10">
    <property type="entry name" value="Cytochrome c-like domain"/>
    <property type="match status" value="1"/>
</dbReference>
<dbReference type="InterPro" id="IPR006558">
    <property type="entry name" value="LamG-like"/>
</dbReference>
<dbReference type="GO" id="GO:0046872">
    <property type="term" value="F:metal ion binding"/>
    <property type="evidence" value="ECO:0007669"/>
    <property type="project" value="UniProtKB-KW"/>
</dbReference>
<protein>
    <submittedName>
        <fullName evidence="11">DUF1553 domain-containing protein</fullName>
    </submittedName>
</protein>
<evidence type="ECO:0000259" key="10">
    <source>
        <dbReference type="PROSITE" id="PS51007"/>
    </source>
</evidence>
<dbReference type="PROSITE" id="PS51007">
    <property type="entry name" value="CYTC"/>
    <property type="match status" value="1"/>
</dbReference>
<dbReference type="InterPro" id="IPR011429">
    <property type="entry name" value="Cyt_c_Planctomycete-type"/>
</dbReference>
<evidence type="ECO:0000256" key="7">
    <source>
        <dbReference type="SAM" id="Coils"/>
    </source>
</evidence>
<evidence type="ECO:0000256" key="4">
    <source>
        <dbReference type="ARBA" id="ARBA00023004"/>
    </source>
</evidence>
<keyword evidence="4 6" id="KW-0408">Iron</keyword>
<keyword evidence="7" id="KW-0175">Coiled coil</keyword>